<reference evidence="2 3" key="1">
    <citation type="submission" date="2016-02" db="EMBL/GenBank/DDBJ databases">
        <title>Biosynthesis of antibiotic leucinostatins and their inhibition on Phytophthora in bio-control Purpureocillium lilacinum.</title>
        <authorList>
            <person name="Wang G."/>
            <person name="Liu Z."/>
            <person name="Lin R."/>
            <person name="Li E."/>
            <person name="Mao Z."/>
            <person name="Ling J."/>
            <person name="Yin W."/>
            <person name="Xie B."/>
        </authorList>
    </citation>
    <scope>NUCLEOTIDE SEQUENCE [LARGE SCALE GENOMIC DNA]</scope>
    <source>
        <strain evidence="2">PLFJ-1</strain>
    </source>
</reference>
<evidence type="ECO:0000313" key="3">
    <source>
        <dbReference type="Proteomes" id="UP000078340"/>
    </source>
</evidence>
<dbReference type="EMBL" id="LSBI01000005">
    <property type="protein sequence ID" value="OAQ89649.1"/>
    <property type="molecule type" value="Genomic_DNA"/>
</dbReference>
<dbReference type="KEGG" id="plj:28888187"/>
<dbReference type="GeneID" id="28888187"/>
<sequence length="391" mass="41789">MHTSAVAALATLAFSGTVLADACAAKCTHEFQECYVGGNMPIRDCASNYAHCLGYNPWEKTPYEEPTTCKKATKREKVEAAAAAADAHAEPEKRHGYHAATGLNHGSSGTLHSQKAGSGHGHRHTRATPDACAAKCTHEFQECYVGGNVPINECASKYAYCLGYNPWEQYPYKEPTTCKKATRSEPDSCAAKCNGDFLQCFKDGTPVNDCASKYAYCLGYNPFEKYPYEEPKTCKKAPAKRDANTCAQDCAAALLKCFTGGKDFQTCGTEFGICLITTCTSQSKTTEPAKRDASAEGCAKDCSAALVKCLADGKDFQTCRNEFGVCILTTCGSQAKTAVEPVKRDANADSCAKDCADALVKCFSEGKDLQTCGTEFGVCLITTCASQTKSA</sequence>
<accession>A0A179HJK6</accession>
<proteinExistence type="predicted"/>
<protein>
    <submittedName>
        <fullName evidence="2">Uncharacterized protein</fullName>
    </submittedName>
</protein>
<feature type="signal peptide" evidence="1">
    <location>
        <begin position="1"/>
        <end position="20"/>
    </location>
</feature>
<dbReference type="Proteomes" id="UP000078340">
    <property type="component" value="Unassembled WGS sequence"/>
</dbReference>
<keyword evidence="1" id="KW-0732">Signal</keyword>
<gene>
    <name evidence="2" type="ORF">VFPFJ_06063</name>
</gene>
<evidence type="ECO:0000313" key="2">
    <source>
        <dbReference type="EMBL" id="OAQ89649.1"/>
    </source>
</evidence>
<dbReference type="AlphaFoldDB" id="A0A179HJK6"/>
<feature type="chain" id="PRO_5008103578" evidence="1">
    <location>
        <begin position="21"/>
        <end position="391"/>
    </location>
</feature>
<dbReference type="STRING" id="33203.A0A179HJK6"/>
<comment type="caution">
    <text evidence="2">The sequence shown here is derived from an EMBL/GenBank/DDBJ whole genome shotgun (WGS) entry which is preliminary data.</text>
</comment>
<organism evidence="2 3">
    <name type="scientific">Purpureocillium lilacinum</name>
    <name type="common">Paecilomyces lilacinus</name>
    <dbReference type="NCBI Taxonomy" id="33203"/>
    <lineage>
        <taxon>Eukaryota</taxon>
        <taxon>Fungi</taxon>
        <taxon>Dikarya</taxon>
        <taxon>Ascomycota</taxon>
        <taxon>Pezizomycotina</taxon>
        <taxon>Sordariomycetes</taxon>
        <taxon>Hypocreomycetidae</taxon>
        <taxon>Hypocreales</taxon>
        <taxon>Ophiocordycipitaceae</taxon>
        <taxon>Purpureocillium</taxon>
    </lineage>
</organism>
<evidence type="ECO:0000256" key="1">
    <source>
        <dbReference type="SAM" id="SignalP"/>
    </source>
</evidence>
<name>A0A179HJK6_PURLI</name>